<reference evidence="2 3" key="1">
    <citation type="submission" date="2013-01" db="EMBL/GenBank/DDBJ databases">
        <title>The Genome Sequence of Clostridium clostridioforme 90A8.</title>
        <authorList>
            <consortium name="The Broad Institute Genome Sequencing Platform"/>
            <person name="Earl A."/>
            <person name="Ward D."/>
            <person name="Feldgarden M."/>
            <person name="Gevers D."/>
            <person name="Courvalin P."/>
            <person name="Lambert T."/>
            <person name="Walker B."/>
            <person name="Young S.K."/>
            <person name="Zeng Q."/>
            <person name="Gargeya S."/>
            <person name="Fitzgerald M."/>
            <person name="Haas B."/>
            <person name="Abouelleil A."/>
            <person name="Alvarado L."/>
            <person name="Arachchi H.M."/>
            <person name="Berlin A.M."/>
            <person name="Chapman S.B."/>
            <person name="Dewar J."/>
            <person name="Goldberg J."/>
            <person name="Griggs A."/>
            <person name="Gujja S."/>
            <person name="Hansen M."/>
            <person name="Howarth C."/>
            <person name="Imamovic A."/>
            <person name="Larimer J."/>
            <person name="McCowan C."/>
            <person name="Murphy C."/>
            <person name="Neiman D."/>
            <person name="Pearson M."/>
            <person name="Priest M."/>
            <person name="Roberts A."/>
            <person name="Saif S."/>
            <person name="Shea T."/>
            <person name="Sisk P."/>
            <person name="Sykes S."/>
            <person name="Wortman J."/>
            <person name="Nusbaum C."/>
            <person name="Birren B."/>
        </authorList>
    </citation>
    <scope>NUCLEOTIDE SEQUENCE [LARGE SCALE GENOMIC DNA]</scope>
    <source>
        <strain evidence="2 3">90A8</strain>
    </source>
</reference>
<protein>
    <recommendedName>
        <fullName evidence="1">Knr4/Smi1-like domain-containing protein</fullName>
    </recommendedName>
</protein>
<dbReference type="AlphaFoldDB" id="A0A0E2H746"/>
<evidence type="ECO:0000259" key="1">
    <source>
        <dbReference type="Pfam" id="PF09346"/>
    </source>
</evidence>
<comment type="caution">
    <text evidence="2">The sequence shown here is derived from an EMBL/GenBank/DDBJ whole genome shotgun (WGS) entry which is preliminary data.</text>
</comment>
<name>A0A0E2H746_9FIRM</name>
<sequence length="160" mass="18254">MLCEGNTMHDMNLEKNRSKIQTAYKVSPFTKGTCPEPEDAVKRFESRYTPIPAEYRWLLLNFGGCYLAEPWIFTLKELEKAYPIFQEAYEDYMSEYDHGPAFPIGGLGDGSIVFIDLESGRVRGCNCDYADLKEIAENFSSLLLDLVEQALELGKLCREL</sequence>
<dbReference type="InterPro" id="IPR037883">
    <property type="entry name" value="Knr4/Smi1-like_sf"/>
</dbReference>
<dbReference type="SUPFAM" id="SSF160631">
    <property type="entry name" value="SMI1/KNR4-like"/>
    <property type="match status" value="1"/>
</dbReference>
<dbReference type="Pfam" id="PF09346">
    <property type="entry name" value="SMI1_KNR4"/>
    <property type="match status" value="1"/>
</dbReference>
<dbReference type="HOGENOM" id="CLU_138556_0_0_9"/>
<dbReference type="PATRIC" id="fig|999408.3.peg.3962"/>
<gene>
    <name evidence="2" type="ORF">HMPREF1090_03699</name>
</gene>
<organism evidence="2 3">
    <name type="scientific">[Clostridium] clostridioforme 90A8</name>
    <dbReference type="NCBI Taxonomy" id="999408"/>
    <lineage>
        <taxon>Bacteria</taxon>
        <taxon>Bacillati</taxon>
        <taxon>Bacillota</taxon>
        <taxon>Clostridia</taxon>
        <taxon>Lachnospirales</taxon>
        <taxon>Lachnospiraceae</taxon>
        <taxon>Enterocloster</taxon>
    </lineage>
</organism>
<accession>A0A0E2H746</accession>
<dbReference type="EMBL" id="AGYR01000040">
    <property type="protein sequence ID" value="ENZ12070.1"/>
    <property type="molecule type" value="Genomic_DNA"/>
</dbReference>
<dbReference type="Gene3D" id="3.40.1580.10">
    <property type="entry name" value="SMI1/KNR4-like"/>
    <property type="match status" value="1"/>
</dbReference>
<evidence type="ECO:0000313" key="2">
    <source>
        <dbReference type="EMBL" id="ENZ12070.1"/>
    </source>
</evidence>
<dbReference type="InterPro" id="IPR018958">
    <property type="entry name" value="Knr4/Smi1-like_dom"/>
</dbReference>
<evidence type="ECO:0000313" key="3">
    <source>
        <dbReference type="Proteomes" id="UP000013085"/>
    </source>
</evidence>
<dbReference type="Proteomes" id="UP000013085">
    <property type="component" value="Unassembled WGS sequence"/>
</dbReference>
<proteinExistence type="predicted"/>
<feature type="domain" description="Knr4/Smi1-like" evidence="1">
    <location>
        <begin position="38"/>
        <end position="143"/>
    </location>
</feature>